<evidence type="ECO:0008006" key="2">
    <source>
        <dbReference type="Google" id="ProtNLM"/>
    </source>
</evidence>
<sequence length="183" mass="19100">MRTWIALVACTVSVLGCKEPASPDASPELIQDQPAVLQQGLNAYLIVSHTVQPVGGVVTVTANIGTLEGEATPTAFNASLRFNSERLEFLESIDLSDGGLRFTNPDAAPGIAKIAAAAPNGFSSEKLFSVYMKVLKPNYLEGLALDLHELGLVERGAANIASEVHVNSSVSTEAPVMLPGPGS</sequence>
<dbReference type="AlphaFoldDB" id="A0A382DYG5"/>
<dbReference type="PROSITE" id="PS51257">
    <property type="entry name" value="PROKAR_LIPOPROTEIN"/>
    <property type="match status" value="1"/>
</dbReference>
<dbReference type="EMBL" id="UINC01041770">
    <property type="protein sequence ID" value="SVB43500.1"/>
    <property type="molecule type" value="Genomic_DNA"/>
</dbReference>
<evidence type="ECO:0000313" key="1">
    <source>
        <dbReference type="EMBL" id="SVB43500.1"/>
    </source>
</evidence>
<organism evidence="1">
    <name type="scientific">marine metagenome</name>
    <dbReference type="NCBI Taxonomy" id="408172"/>
    <lineage>
        <taxon>unclassified sequences</taxon>
        <taxon>metagenomes</taxon>
        <taxon>ecological metagenomes</taxon>
    </lineage>
</organism>
<protein>
    <recommendedName>
        <fullName evidence="2">Cohesin domain-containing protein</fullName>
    </recommendedName>
</protein>
<proteinExistence type="predicted"/>
<reference evidence="1" key="1">
    <citation type="submission" date="2018-05" db="EMBL/GenBank/DDBJ databases">
        <authorList>
            <person name="Lanie J.A."/>
            <person name="Ng W.-L."/>
            <person name="Kazmierczak K.M."/>
            <person name="Andrzejewski T.M."/>
            <person name="Davidsen T.M."/>
            <person name="Wayne K.J."/>
            <person name="Tettelin H."/>
            <person name="Glass J.I."/>
            <person name="Rusch D."/>
            <person name="Podicherti R."/>
            <person name="Tsui H.-C.T."/>
            <person name="Winkler M.E."/>
        </authorList>
    </citation>
    <scope>NUCLEOTIDE SEQUENCE</scope>
</reference>
<accession>A0A382DYG5</accession>
<name>A0A382DYG5_9ZZZZ</name>
<gene>
    <name evidence="1" type="ORF">METZ01_LOCUS196354</name>
</gene>